<keyword evidence="6" id="KW-0238">DNA-binding</keyword>
<evidence type="ECO:0008006" key="10">
    <source>
        <dbReference type="Google" id="ProtNLM"/>
    </source>
</evidence>
<protein>
    <recommendedName>
        <fullName evidence="10">Embryonic stem cell-specific 5-hydroxymethylcytosine-binding protein</fullName>
    </recommendedName>
</protein>
<keyword evidence="9" id="KW-1185">Reference proteome</keyword>
<evidence type="ECO:0000256" key="7">
    <source>
        <dbReference type="ARBA" id="ARBA00023239"/>
    </source>
</evidence>
<keyword evidence="5" id="KW-0190">Covalent protein-DNA linkage</keyword>
<dbReference type="InterPro" id="IPR036590">
    <property type="entry name" value="SRAP-like"/>
</dbReference>
<organism evidence="8 9">
    <name type="scientific">Tetradesmus obliquus</name>
    <name type="common">Green alga</name>
    <name type="synonym">Acutodesmus obliquus</name>
    <dbReference type="NCBI Taxonomy" id="3088"/>
    <lineage>
        <taxon>Eukaryota</taxon>
        <taxon>Viridiplantae</taxon>
        <taxon>Chlorophyta</taxon>
        <taxon>core chlorophytes</taxon>
        <taxon>Chlorophyceae</taxon>
        <taxon>CS clade</taxon>
        <taxon>Sphaeropleales</taxon>
        <taxon>Scenedesmaceae</taxon>
        <taxon>Tetradesmus</taxon>
    </lineage>
</organism>
<evidence type="ECO:0000256" key="1">
    <source>
        <dbReference type="ARBA" id="ARBA00008136"/>
    </source>
</evidence>
<dbReference type="SUPFAM" id="SSF143081">
    <property type="entry name" value="BB1717-like"/>
    <property type="match status" value="1"/>
</dbReference>
<evidence type="ECO:0000256" key="2">
    <source>
        <dbReference type="ARBA" id="ARBA00022670"/>
    </source>
</evidence>
<keyword evidence="7" id="KW-0456">Lyase</keyword>
<dbReference type="Pfam" id="PF02586">
    <property type="entry name" value="SRAP"/>
    <property type="match status" value="1"/>
</dbReference>
<evidence type="ECO:0000256" key="3">
    <source>
        <dbReference type="ARBA" id="ARBA00022763"/>
    </source>
</evidence>
<evidence type="ECO:0000313" key="8">
    <source>
        <dbReference type="EMBL" id="WIA21092.1"/>
    </source>
</evidence>
<evidence type="ECO:0000256" key="4">
    <source>
        <dbReference type="ARBA" id="ARBA00022801"/>
    </source>
</evidence>
<dbReference type="InterPro" id="IPR003738">
    <property type="entry name" value="SRAP"/>
</dbReference>
<reference evidence="8 9" key="1">
    <citation type="submission" date="2023-05" db="EMBL/GenBank/DDBJ databases">
        <title>A 100% complete, gapless, phased diploid assembly of the Scenedesmus obliquus UTEX 3031 genome.</title>
        <authorList>
            <person name="Biondi T.C."/>
            <person name="Hanschen E.R."/>
            <person name="Kwon T."/>
            <person name="Eng W."/>
            <person name="Kruse C.P.S."/>
            <person name="Koehler S.I."/>
            <person name="Kunde Y."/>
            <person name="Gleasner C.D."/>
            <person name="You Mak K.T."/>
            <person name="Polle J."/>
            <person name="Hovde B.T."/>
            <person name="Starkenburg S.R."/>
        </authorList>
    </citation>
    <scope>NUCLEOTIDE SEQUENCE [LARGE SCALE GENOMIC DNA]</scope>
    <source>
        <strain evidence="8 9">DOE0152z</strain>
    </source>
</reference>
<name>A0ABY8ULA9_TETOB</name>
<comment type="similarity">
    <text evidence="1">Belongs to the SOS response-associated peptidase family.</text>
</comment>
<keyword evidence="2" id="KW-0645">Protease</keyword>
<evidence type="ECO:0000256" key="5">
    <source>
        <dbReference type="ARBA" id="ARBA00023124"/>
    </source>
</evidence>
<keyword evidence="3" id="KW-0227">DNA damage</keyword>
<proteinExistence type="inferred from homology"/>
<evidence type="ECO:0000256" key="6">
    <source>
        <dbReference type="ARBA" id="ARBA00023125"/>
    </source>
</evidence>
<keyword evidence="4" id="KW-0378">Hydrolase</keyword>
<dbReference type="PANTHER" id="PTHR13604">
    <property type="entry name" value="DC12-RELATED"/>
    <property type="match status" value="1"/>
</dbReference>
<gene>
    <name evidence="8" type="ORF">OEZ85_005411</name>
</gene>
<dbReference type="Proteomes" id="UP001244341">
    <property type="component" value="Chromosome 12b"/>
</dbReference>
<accession>A0ABY8ULA9</accession>
<dbReference type="EMBL" id="CP126219">
    <property type="protein sequence ID" value="WIA21092.1"/>
    <property type="molecule type" value="Genomic_DNA"/>
</dbReference>
<dbReference type="Gene3D" id="3.90.1680.10">
    <property type="entry name" value="SOS response associated peptidase-like"/>
    <property type="match status" value="2"/>
</dbReference>
<sequence length="191" mass="21828">MCGRSRCALAPEQVEQAAGVQPGRWTDRERYRPSYNVQPGHWTPIVRMDEQQQQRMLQTMKWGLVPSFTKPGETPDHFRMFNARSESATEKPFNARSESATEKPVFSRLLSRQRCVVLTEGFYEWKADAGGRKQPYYVSFGEGSVMRMAGLYDVWAGGPDGPLATYTIMTVDACPNLTWLLNRMLPKQRVE</sequence>
<dbReference type="PANTHER" id="PTHR13604:SF0">
    <property type="entry name" value="ABASIC SITE PROCESSING PROTEIN HMCES"/>
    <property type="match status" value="1"/>
</dbReference>
<evidence type="ECO:0000313" key="9">
    <source>
        <dbReference type="Proteomes" id="UP001244341"/>
    </source>
</evidence>